<dbReference type="AlphaFoldDB" id="A0AAV5A6T0"/>
<protein>
    <recommendedName>
        <fullName evidence="3">Peptidase S33 tripeptidyl aminopeptidase-like C-terminal domain-containing protein</fullName>
    </recommendedName>
</protein>
<evidence type="ECO:0000256" key="2">
    <source>
        <dbReference type="ARBA" id="ARBA00022801"/>
    </source>
</evidence>
<organism evidence="4 5">
    <name type="scientific">Clathrus columnatus</name>
    <dbReference type="NCBI Taxonomy" id="1419009"/>
    <lineage>
        <taxon>Eukaryota</taxon>
        <taxon>Fungi</taxon>
        <taxon>Dikarya</taxon>
        <taxon>Basidiomycota</taxon>
        <taxon>Agaricomycotina</taxon>
        <taxon>Agaricomycetes</taxon>
        <taxon>Phallomycetidae</taxon>
        <taxon>Phallales</taxon>
        <taxon>Clathraceae</taxon>
        <taxon>Clathrus</taxon>
    </lineage>
</organism>
<dbReference type="GO" id="GO:0016787">
    <property type="term" value="F:hydrolase activity"/>
    <property type="evidence" value="ECO:0007669"/>
    <property type="project" value="UniProtKB-KW"/>
</dbReference>
<dbReference type="PANTHER" id="PTHR43248:SF25">
    <property type="entry name" value="AB HYDROLASE-1 DOMAIN-CONTAINING PROTEIN-RELATED"/>
    <property type="match status" value="1"/>
</dbReference>
<dbReference type="SUPFAM" id="SSF53474">
    <property type="entry name" value="alpha/beta-Hydrolases"/>
    <property type="match status" value="1"/>
</dbReference>
<keyword evidence="5" id="KW-1185">Reference proteome</keyword>
<dbReference type="Gene3D" id="3.40.50.1820">
    <property type="entry name" value="alpha/beta hydrolase"/>
    <property type="match status" value="1"/>
</dbReference>
<dbReference type="EMBL" id="BPWL01000005">
    <property type="protein sequence ID" value="GJJ10334.1"/>
    <property type="molecule type" value="Genomic_DNA"/>
</dbReference>
<dbReference type="InterPro" id="IPR013595">
    <property type="entry name" value="Pept_S33_TAP-like_C"/>
</dbReference>
<evidence type="ECO:0000313" key="4">
    <source>
        <dbReference type="EMBL" id="GJJ10334.1"/>
    </source>
</evidence>
<gene>
    <name evidence="4" type="ORF">Clacol_004560</name>
</gene>
<dbReference type="InterPro" id="IPR029058">
    <property type="entry name" value="AB_hydrolase_fold"/>
</dbReference>
<name>A0AAV5A6T0_9AGAM</name>
<comment type="caution">
    <text evidence="4">The sequence shown here is derived from an EMBL/GenBank/DDBJ whole genome shotgun (WGS) entry which is preliminary data.</text>
</comment>
<accession>A0AAV5A6T0</accession>
<evidence type="ECO:0000313" key="5">
    <source>
        <dbReference type="Proteomes" id="UP001050691"/>
    </source>
</evidence>
<dbReference type="Proteomes" id="UP001050691">
    <property type="component" value="Unassembled WGS sequence"/>
</dbReference>
<keyword evidence="2" id="KW-0378">Hydrolase</keyword>
<proteinExistence type="inferred from homology"/>
<feature type="domain" description="Peptidase S33 tripeptidyl aminopeptidase-like C-terminal" evidence="3">
    <location>
        <begin position="407"/>
        <end position="502"/>
    </location>
</feature>
<dbReference type="InterPro" id="IPR051601">
    <property type="entry name" value="Serine_prot/Carboxylest_S33"/>
</dbReference>
<evidence type="ECO:0000259" key="3">
    <source>
        <dbReference type="Pfam" id="PF08386"/>
    </source>
</evidence>
<evidence type="ECO:0000256" key="1">
    <source>
        <dbReference type="ARBA" id="ARBA00010088"/>
    </source>
</evidence>
<dbReference type="Pfam" id="PF08386">
    <property type="entry name" value="Abhydrolase_4"/>
    <property type="match status" value="1"/>
</dbReference>
<comment type="similarity">
    <text evidence="1">Belongs to the peptidase S33 family.</text>
</comment>
<dbReference type="PANTHER" id="PTHR43248">
    <property type="entry name" value="2-SUCCINYL-6-HYDROXY-2,4-CYCLOHEXADIENE-1-CARBOXYLATE SYNTHASE"/>
    <property type="match status" value="1"/>
</dbReference>
<reference evidence="4" key="1">
    <citation type="submission" date="2021-10" db="EMBL/GenBank/DDBJ databases">
        <title>De novo Genome Assembly of Clathrus columnatus (Basidiomycota, Fungi) Using Illumina and Nanopore Sequence Data.</title>
        <authorList>
            <person name="Ogiso-Tanaka E."/>
            <person name="Itagaki H."/>
            <person name="Hosoya T."/>
            <person name="Hosaka K."/>
        </authorList>
    </citation>
    <scope>NUCLEOTIDE SEQUENCE</scope>
    <source>
        <strain evidence="4">MO-923</strain>
    </source>
</reference>
<sequence length="546" mass="59813">MSLSLENLSKFSILAEVSVLQSLFGIKAIISLLAMLNLSKTFLCLSIIWRAIASPASQVPLDYANPNKGTATLALARLQSRSPNRKGTILTNPGGPGGSGVDFLIARAGDLISNVTDGEFDVLSWDPRGVNHSRPLITCGFSTEESFQNFFENSVFVDGIEARGNFTDENDLISFFSKVNQTDKLIVETGQKCVEANDFLQFVGTVSTVRDMVSIWDCVEKENGLNYWGFSYGTVIGNYFANNAMRCTLIATLNDADGTLLGFAETCAQAGPANCSIAQANSTGPEIVSELETLIDTAYNLTKLGLNNVTSFDFMLFPIAWSEIVLPEIELFESVLESEASALTTKRRRRSLSQKGIPPSSDTIIDPTVASFVSELAITCVDSIDQPEITTQILFETLVNVTHQISPIFGEALVNQPPAFCHRFPTRAVERFTGPFNHTLAFPVLVIGNTADPVTPFQNAQKVANLLGKSARLIKQDGFGHTSIAMNSDCTQSIVRDYFFTGAPLFTKASRKWSYLPHRSSTVPTEYDYRISERSKSLVHIRIRVI</sequence>